<feature type="domain" description="N-acetyltransferase" evidence="1">
    <location>
        <begin position="2"/>
        <end position="214"/>
    </location>
</feature>
<evidence type="ECO:0000259" key="1">
    <source>
        <dbReference type="PROSITE" id="PS51186"/>
    </source>
</evidence>
<keyword evidence="3" id="KW-1185">Reference proteome</keyword>
<dbReference type="STRING" id="145854.GA0074692_4682"/>
<name>A0A1C6T6P0_9ACTN</name>
<accession>A0A1C6T6P0</accession>
<reference evidence="3" key="1">
    <citation type="submission" date="2016-06" db="EMBL/GenBank/DDBJ databases">
        <authorList>
            <person name="Varghese N."/>
            <person name="Submissions Spin"/>
        </authorList>
    </citation>
    <scope>NUCLEOTIDE SEQUENCE [LARGE SCALE GENOMIC DNA]</scope>
    <source>
        <strain evidence="3">DSM 43817</strain>
    </source>
</reference>
<dbReference type="GO" id="GO:0016747">
    <property type="term" value="F:acyltransferase activity, transferring groups other than amino-acyl groups"/>
    <property type="evidence" value="ECO:0007669"/>
    <property type="project" value="InterPro"/>
</dbReference>
<dbReference type="Gene3D" id="3.40.630.30">
    <property type="match status" value="1"/>
</dbReference>
<dbReference type="RefSeq" id="WP_091647387.1">
    <property type="nucleotide sequence ID" value="NZ_FMHW01000002.1"/>
</dbReference>
<organism evidence="2 3">
    <name type="scientific">Micromonospora pallida</name>
    <dbReference type="NCBI Taxonomy" id="145854"/>
    <lineage>
        <taxon>Bacteria</taxon>
        <taxon>Bacillati</taxon>
        <taxon>Actinomycetota</taxon>
        <taxon>Actinomycetes</taxon>
        <taxon>Micromonosporales</taxon>
        <taxon>Micromonosporaceae</taxon>
        <taxon>Micromonospora</taxon>
    </lineage>
</organism>
<dbReference type="Proteomes" id="UP000198959">
    <property type="component" value="Unassembled WGS sequence"/>
</dbReference>
<keyword evidence="2" id="KW-0808">Transferase</keyword>
<dbReference type="OrthoDB" id="8593648at2"/>
<protein>
    <submittedName>
        <fullName evidence="2">Acetyltransferase (GNAT) family protein</fullName>
    </submittedName>
</protein>
<dbReference type="AlphaFoldDB" id="A0A1C6T6P0"/>
<evidence type="ECO:0000313" key="3">
    <source>
        <dbReference type="Proteomes" id="UP000198959"/>
    </source>
</evidence>
<dbReference type="EMBL" id="FMHW01000002">
    <property type="protein sequence ID" value="SCL37480.1"/>
    <property type="molecule type" value="Genomic_DNA"/>
</dbReference>
<dbReference type="SUPFAM" id="SSF55729">
    <property type="entry name" value="Acyl-CoA N-acyltransferases (Nat)"/>
    <property type="match status" value="1"/>
</dbReference>
<dbReference type="Pfam" id="PF13508">
    <property type="entry name" value="Acetyltransf_7"/>
    <property type="match status" value="1"/>
</dbReference>
<evidence type="ECO:0000313" key="2">
    <source>
        <dbReference type="EMBL" id="SCL37480.1"/>
    </source>
</evidence>
<sequence length="227" mass="24671">MIEARPYAEADRAALRDLFARAGAGAPGSSLWGHAESAAAVYLDPYLDLAPGSLFVATDRGTLVGYLTGCLDSSTFPSEEERIGAAFRRYRLPLRPTTAPFLGRALADGILTALRRQPTAGDFTDRRWPSHLHINVAPEGRGTGAAAQLMSHWFDQLEQAGSPGCHLQTLVENTRAVRFFTRMGFAPYGPTPLVPGVRDGGRRLHQQTMVQSWDRTQVGGSNPSTHR</sequence>
<gene>
    <name evidence="2" type="ORF">GA0074692_4682</name>
</gene>
<proteinExistence type="predicted"/>
<dbReference type="PROSITE" id="PS51186">
    <property type="entry name" value="GNAT"/>
    <property type="match status" value="1"/>
</dbReference>
<dbReference type="InterPro" id="IPR016181">
    <property type="entry name" value="Acyl_CoA_acyltransferase"/>
</dbReference>
<dbReference type="InterPro" id="IPR000182">
    <property type="entry name" value="GNAT_dom"/>
</dbReference>